<evidence type="ECO:0000313" key="2">
    <source>
        <dbReference type="Proteomes" id="UP000886520"/>
    </source>
</evidence>
<dbReference type="OrthoDB" id="1981187at2759"/>
<gene>
    <name evidence="1" type="ORF">GOP47_0019095</name>
</gene>
<organism evidence="1 2">
    <name type="scientific">Adiantum capillus-veneris</name>
    <name type="common">Maidenhair fern</name>
    <dbReference type="NCBI Taxonomy" id="13818"/>
    <lineage>
        <taxon>Eukaryota</taxon>
        <taxon>Viridiplantae</taxon>
        <taxon>Streptophyta</taxon>
        <taxon>Embryophyta</taxon>
        <taxon>Tracheophyta</taxon>
        <taxon>Polypodiopsida</taxon>
        <taxon>Polypodiidae</taxon>
        <taxon>Polypodiales</taxon>
        <taxon>Pteridineae</taxon>
        <taxon>Pteridaceae</taxon>
        <taxon>Vittarioideae</taxon>
        <taxon>Adiantum</taxon>
    </lineage>
</organism>
<accession>A0A9D4UEH3</accession>
<dbReference type="EMBL" id="JABFUD020000018">
    <property type="protein sequence ID" value="KAI5066471.1"/>
    <property type="molecule type" value="Genomic_DNA"/>
</dbReference>
<dbReference type="Proteomes" id="UP000886520">
    <property type="component" value="Chromosome 18"/>
</dbReference>
<dbReference type="AlphaFoldDB" id="A0A9D4UEH3"/>
<protein>
    <submittedName>
        <fullName evidence="1">Uncharacterized protein</fullName>
    </submittedName>
</protein>
<sequence>MPMYATSHEVSCDNTHKLGGSSKEEDMELMDLLDDVVEEFRASCDKSSEEHPTTYDEELMMLLDEALEEFVPNTVSSHAAFVVSNEVMAFNDSQMQIDILETIVIELILPLGSAMMGIWDFLFLCYEKVCGDAIYLKYDHPLPYDPGDYHASYDCFDFFG</sequence>
<name>A0A9D4UEH3_ADICA</name>
<proteinExistence type="predicted"/>
<comment type="caution">
    <text evidence="1">The sequence shown here is derived from an EMBL/GenBank/DDBJ whole genome shotgun (WGS) entry which is preliminary data.</text>
</comment>
<reference evidence="1" key="1">
    <citation type="submission" date="2021-01" db="EMBL/GenBank/DDBJ databases">
        <title>Adiantum capillus-veneris genome.</title>
        <authorList>
            <person name="Fang Y."/>
            <person name="Liao Q."/>
        </authorList>
    </citation>
    <scope>NUCLEOTIDE SEQUENCE</scope>
    <source>
        <strain evidence="1">H3</strain>
        <tissue evidence="1">Leaf</tissue>
    </source>
</reference>
<keyword evidence="2" id="KW-1185">Reference proteome</keyword>
<evidence type="ECO:0000313" key="1">
    <source>
        <dbReference type="EMBL" id="KAI5066471.1"/>
    </source>
</evidence>